<keyword evidence="2" id="KW-0732">Signal</keyword>
<name>A0ABR1FJ21_AURAN</name>
<dbReference type="EMBL" id="JBBJCI010000373">
    <property type="protein sequence ID" value="KAK7231809.1"/>
    <property type="molecule type" value="Genomic_DNA"/>
</dbReference>
<dbReference type="Proteomes" id="UP001363151">
    <property type="component" value="Unassembled WGS sequence"/>
</dbReference>
<evidence type="ECO:0000256" key="2">
    <source>
        <dbReference type="SAM" id="SignalP"/>
    </source>
</evidence>
<gene>
    <name evidence="3" type="ORF">SO694_00082013</name>
</gene>
<dbReference type="PROSITE" id="PS51257">
    <property type="entry name" value="PROKAR_LIPOPROTEIN"/>
    <property type="match status" value="1"/>
</dbReference>
<proteinExistence type="predicted"/>
<protein>
    <recommendedName>
        <fullName evidence="5">C-type lectin domain-containing protein</fullName>
    </recommendedName>
</protein>
<feature type="region of interest" description="Disordered" evidence="1">
    <location>
        <begin position="473"/>
        <end position="494"/>
    </location>
</feature>
<organism evidence="3 4">
    <name type="scientific">Aureococcus anophagefferens</name>
    <name type="common">Harmful bloom alga</name>
    <dbReference type="NCBI Taxonomy" id="44056"/>
    <lineage>
        <taxon>Eukaryota</taxon>
        <taxon>Sar</taxon>
        <taxon>Stramenopiles</taxon>
        <taxon>Ochrophyta</taxon>
        <taxon>Pelagophyceae</taxon>
        <taxon>Pelagomonadales</taxon>
        <taxon>Pelagomonadaceae</taxon>
        <taxon>Aureococcus</taxon>
    </lineage>
</organism>
<dbReference type="Pfam" id="PF10563">
    <property type="entry name" value="CA_like"/>
    <property type="match status" value="1"/>
</dbReference>
<accession>A0ABR1FJ21</accession>
<dbReference type="InterPro" id="IPR018883">
    <property type="entry name" value="Delta_CA"/>
</dbReference>
<feature type="signal peptide" evidence="2">
    <location>
        <begin position="1"/>
        <end position="17"/>
    </location>
</feature>
<evidence type="ECO:0000256" key="1">
    <source>
        <dbReference type="SAM" id="MobiDB-lite"/>
    </source>
</evidence>
<feature type="compositionally biased region" description="Polar residues" evidence="1">
    <location>
        <begin position="483"/>
        <end position="494"/>
    </location>
</feature>
<evidence type="ECO:0000313" key="3">
    <source>
        <dbReference type="EMBL" id="KAK7231809.1"/>
    </source>
</evidence>
<comment type="caution">
    <text evidence="3">The sequence shown here is derived from an EMBL/GenBank/DDBJ whole genome shotgun (WGS) entry which is preliminary data.</text>
</comment>
<feature type="chain" id="PRO_5045476426" description="C-type lectin domain-containing protein" evidence="2">
    <location>
        <begin position="18"/>
        <end position="494"/>
    </location>
</feature>
<sequence>MNKILVALALLTPSASAMSCALDTSVGGATTAIGSGSKIRFVGLTPSITRHHTSGADQVVVTGASSAYTVSTDADGTIVYSKAACGDDDHDDHDGHDHGADGGNVVMDESDGAASAGPSWLRVAAAGAACSVPGAPGKALGLGLLAAGARAADMCDEVIEVEIHTSDHDESAASEAVNPCIDAALGYAPLRDDLANVPCDDAGAQSATDVTVGAVGEMDPGLDPIEDYNAMGMCTVNIHWHIGAEHRSEGVYDETFDFDHPALHDDDAHRKLAWTNGKQRPNGRRKLAGGRVGHMCKNAKDMHDANDPMVANEYDWKYCEGMHVGLTYEFHWPHSSLGACQTEWQYQYHFLDGVLCGATQGNVDIATASALLSDRTHGIGVEGQVYTIVNSDDGAHKHATWSALDGWNKELATDYAWYQGSTTGDAADNEICRGTGGLVTWHQDRQCHLLEASTMDNICRQMLVISADDMSPDVAPHGARETVSASLSDTPYTP</sequence>
<evidence type="ECO:0008006" key="5">
    <source>
        <dbReference type="Google" id="ProtNLM"/>
    </source>
</evidence>
<evidence type="ECO:0000313" key="4">
    <source>
        <dbReference type="Proteomes" id="UP001363151"/>
    </source>
</evidence>
<keyword evidence="4" id="KW-1185">Reference proteome</keyword>
<reference evidence="3 4" key="1">
    <citation type="submission" date="2024-03" db="EMBL/GenBank/DDBJ databases">
        <title>Aureococcus anophagefferens CCMP1851 and Kratosvirus quantuckense: Draft genome of a second virus-susceptible host strain in the model system.</title>
        <authorList>
            <person name="Chase E."/>
            <person name="Truchon A.R."/>
            <person name="Schepens W."/>
            <person name="Wilhelm S.W."/>
        </authorList>
    </citation>
    <scope>NUCLEOTIDE SEQUENCE [LARGE SCALE GENOMIC DNA]</scope>
    <source>
        <strain evidence="3 4">CCMP1851</strain>
    </source>
</reference>